<feature type="region of interest" description="Disordered" evidence="1">
    <location>
        <begin position="1"/>
        <end position="27"/>
    </location>
</feature>
<feature type="compositionally biased region" description="Polar residues" evidence="1">
    <location>
        <begin position="16"/>
        <end position="27"/>
    </location>
</feature>
<proteinExistence type="predicted"/>
<evidence type="ECO:0000313" key="3">
    <source>
        <dbReference type="Proteomes" id="UP001066276"/>
    </source>
</evidence>
<name>A0AAV7MXU6_PLEWA</name>
<gene>
    <name evidence="2" type="ORF">NDU88_005528</name>
</gene>
<accession>A0AAV7MXU6</accession>
<evidence type="ECO:0000256" key="1">
    <source>
        <dbReference type="SAM" id="MobiDB-lite"/>
    </source>
</evidence>
<keyword evidence="3" id="KW-1185">Reference proteome</keyword>
<evidence type="ECO:0008006" key="4">
    <source>
        <dbReference type="Google" id="ProtNLM"/>
    </source>
</evidence>
<dbReference type="EMBL" id="JANPWB010000013">
    <property type="protein sequence ID" value="KAJ1108146.1"/>
    <property type="molecule type" value="Genomic_DNA"/>
</dbReference>
<reference evidence="2" key="1">
    <citation type="journal article" date="2022" name="bioRxiv">
        <title>Sequencing and chromosome-scale assembly of the giantPleurodeles waltlgenome.</title>
        <authorList>
            <person name="Brown T."/>
            <person name="Elewa A."/>
            <person name="Iarovenko S."/>
            <person name="Subramanian E."/>
            <person name="Araus A.J."/>
            <person name="Petzold A."/>
            <person name="Susuki M."/>
            <person name="Suzuki K.-i.T."/>
            <person name="Hayashi T."/>
            <person name="Toyoda A."/>
            <person name="Oliveira C."/>
            <person name="Osipova E."/>
            <person name="Leigh N.D."/>
            <person name="Simon A."/>
            <person name="Yun M.H."/>
        </authorList>
    </citation>
    <scope>NUCLEOTIDE SEQUENCE</scope>
    <source>
        <strain evidence="2">20211129_DDA</strain>
        <tissue evidence="2">Liver</tissue>
    </source>
</reference>
<dbReference type="PANTHER" id="PTHR28489">
    <property type="entry name" value="RENTINAL DEGENERATION 3-LIKE"/>
    <property type="match status" value="1"/>
</dbReference>
<dbReference type="AlphaFoldDB" id="A0AAV7MXU6"/>
<dbReference type="Proteomes" id="UP001066276">
    <property type="component" value="Chromosome 9"/>
</dbReference>
<protein>
    <recommendedName>
        <fullName evidence="4">Protein RD3-like</fullName>
    </recommendedName>
</protein>
<dbReference type="PANTHER" id="PTHR28489:SF3">
    <property type="entry name" value="PROTEIN RD3-LIKE"/>
    <property type="match status" value="1"/>
</dbReference>
<comment type="caution">
    <text evidence="2">The sequence shown here is derived from an EMBL/GenBank/DDBJ whole genome shotgun (WGS) entry which is preliminary data.</text>
</comment>
<feature type="compositionally biased region" description="Basic and acidic residues" evidence="1">
    <location>
        <begin position="1"/>
        <end position="15"/>
    </location>
</feature>
<evidence type="ECO:0000313" key="2">
    <source>
        <dbReference type="EMBL" id="KAJ1108146.1"/>
    </source>
</evidence>
<dbReference type="InterPro" id="IPR028092">
    <property type="entry name" value="RD3"/>
</dbReference>
<dbReference type="Pfam" id="PF14473">
    <property type="entry name" value="RD3"/>
    <property type="match status" value="1"/>
</dbReference>
<organism evidence="2 3">
    <name type="scientific">Pleurodeles waltl</name>
    <name type="common">Iberian ribbed newt</name>
    <dbReference type="NCBI Taxonomy" id="8319"/>
    <lineage>
        <taxon>Eukaryota</taxon>
        <taxon>Metazoa</taxon>
        <taxon>Chordata</taxon>
        <taxon>Craniata</taxon>
        <taxon>Vertebrata</taxon>
        <taxon>Euteleostomi</taxon>
        <taxon>Amphibia</taxon>
        <taxon>Batrachia</taxon>
        <taxon>Caudata</taxon>
        <taxon>Salamandroidea</taxon>
        <taxon>Salamandridae</taxon>
        <taxon>Pleurodelinae</taxon>
        <taxon>Pleurodeles</taxon>
    </lineage>
</organism>
<sequence>MRRTRSGEHKSDAATRETSSPRCQQKASGLKMPFFNWMKWSKNEQGKPGQCSSSEAVTKTLLRELQWHLKERERLVQEIENGQKMQRVGGDCNWLKNSFNLNPSIPLTEQRQLEMLCSRIQPSHTGTVLSRFREVLAENDVLPWEIVYIFKQIAGDCVAVQSQVHSWGLITLSPHSPRSYQKLPVLANRRLTAGASHCVERRVVRPASALQTDWETVTCLEQRCVEKATVVQKSKREGRQPSPRVTAEVGLAPKVVGCSRRLNTVAKNTKAKIKEGK</sequence>